<proteinExistence type="inferred from homology"/>
<dbReference type="Pfam" id="PF00589">
    <property type="entry name" value="Phage_integrase"/>
    <property type="match status" value="1"/>
</dbReference>
<dbReference type="InterPro" id="IPR025269">
    <property type="entry name" value="SAM-like_dom"/>
</dbReference>
<dbReference type="InterPro" id="IPR050090">
    <property type="entry name" value="Tyrosine_recombinase_XerCD"/>
</dbReference>
<dbReference type="Proteomes" id="UP000555103">
    <property type="component" value="Unassembled WGS sequence"/>
</dbReference>
<comment type="similarity">
    <text evidence="1">Belongs to the 'phage' integrase family.</text>
</comment>
<keyword evidence="2" id="KW-0238">DNA-binding</keyword>
<dbReference type="PANTHER" id="PTHR30349">
    <property type="entry name" value="PHAGE INTEGRASE-RELATED"/>
    <property type="match status" value="1"/>
</dbReference>
<evidence type="ECO:0000256" key="2">
    <source>
        <dbReference type="ARBA" id="ARBA00023125"/>
    </source>
</evidence>
<dbReference type="AlphaFoldDB" id="A0A840CW95"/>
<feature type="domain" description="Tyr recombinase" evidence="4">
    <location>
        <begin position="122"/>
        <end position="308"/>
    </location>
</feature>
<dbReference type="PROSITE" id="PS51898">
    <property type="entry name" value="TYR_RECOMBINASE"/>
    <property type="match status" value="1"/>
</dbReference>
<organism evidence="5 6">
    <name type="scientific">Dysgonomonas hofstadii</name>
    <dbReference type="NCBI Taxonomy" id="637886"/>
    <lineage>
        <taxon>Bacteria</taxon>
        <taxon>Pseudomonadati</taxon>
        <taxon>Bacteroidota</taxon>
        <taxon>Bacteroidia</taxon>
        <taxon>Bacteroidales</taxon>
        <taxon>Dysgonomonadaceae</taxon>
        <taxon>Dysgonomonas</taxon>
    </lineage>
</organism>
<dbReference type="CDD" id="cd01185">
    <property type="entry name" value="INTN1_C_like"/>
    <property type="match status" value="1"/>
</dbReference>
<sequence>MSLISSLTEKVEHKTVQEFYMQPIASFKGPGRQGNALVYKDSYNSIRTFTKGKMNILFNDIDVNWLNEYEKWLREKKCAKTSISLSFRTLRSVYNKAIKAKFVRRDLYPFNEFKISKFDTTTKKRAISKNIIIDIQKLDLTKERYYVQFSRDIFIFSYLCGGINFTDIAHLTNENISDKQMSYIRKKTKKKINIPLQKNASEIIQKYQQNNSVYVFPILNLYHVTEVQKYNRIHKVMGKVNKALKEISKIAGVDINITSYTARHSYATVLKNSGVNIALIGETLGHSDLKITQIYLDSFENGQIDAAMKNLL</sequence>
<dbReference type="GO" id="GO:0003677">
    <property type="term" value="F:DNA binding"/>
    <property type="evidence" value="ECO:0007669"/>
    <property type="project" value="UniProtKB-KW"/>
</dbReference>
<accession>A0A840CW95</accession>
<evidence type="ECO:0000256" key="1">
    <source>
        <dbReference type="ARBA" id="ARBA00008857"/>
    </source>
</evidence>
<dbReference type="InterPro" id="IPR010998">
    <property type="entry name" value="Integrase_recombinase_N"/>
</dbReference>
<gene>
    <name evidence="5" type="ORF">GGR21_002990</name>
</gene>
<dbReference type="SUPFAM" id="SSF56349">
    <property type="entry name" value="DNA breaking-rejoining enzymes"/>
    <property type="match status" value="1"/>
</dbReference>
<evidence type="ECO:0000313" key="5">
    <source>
        <dbReference type="EMBL" id="MBB4037075.1"/>
    </source>
</evidence>
<dbReference type="Gene3D" id="1.10.150.130">
    <property type="match status" value="1"/>
</dbReference>
<dbReference type="GO" id="GO:0006310">
    <property type="term" value="P:DNA recombination"/>
    <property type="evidence" value="ECO:0007669"/>
    <property type="project" value="UniProtKB-KW"/>
</dbReference>
<dbReference type="InterPro" id="IPR011010">
    <property type="entry name" value="DNA_brk_join_enz"/>
</dbReference>
<evidence type="ECO:0000313" key="6">
    <source>
        <dbReference type="Proteomes" id="UP000555103"/>
    </source>
</evidence>
<comment type="caution">
    <text evidence="5">The sequence shown here is derived from an EMBL/GenBank/DDBJ whole genome shotgun (WGS) entry which is preliminary data.</text>
</comment>
<dbReference type="Gene3D" id="1.10.443.10">
    <property type="entry name" value="Intergrase catalytic core"/>
    <property type="match status" value="1"/>
</dbReference>
<dbReference type="InterPro" id="IPR013762">
    <property type="entry name" value="Integrase-like_cat_sf"/>
</dbReference>
<dbReference type="InterPro" id="IPR002104">
    <property type="entry name" value="Integrase_catalytic"/>
</dbReference>
<dbReference type="PANTHER" id="PTHR30349:SF64">
    <property type="entry name" value="PROPHAGE INTEGRASE INTD-RELATED"/>
    <property type="match status" value="1"/>
</dbReference>
<protein>
    <submittedName>
        <fullName evidence="5">Site-specific recombinase XerD</fullName>
    </submittedName>
</protein>
<name>A0A840CW95_9BACT</name>
<dbReference type="GO" id="GO:0015074">
    <property type="term" value="P:DNA integration"/>
    <property type="evidence" value="ECO:0007669"/>
    <property type="project" value="InterPro"/>
</dbReference>
<keyword evidence="6" id="KW-1185">Reference proteome</keyword>
<evidence type="ECO:0000259" key="4">
    <source>
        <dbReference type="PROSITE" id="PS51898"/>
    </source>
</evidence>
<dbReference type="EMBL" id="JACIEP010000011">
    <property type="protein sequence ID" value="MBB4037075.1"/>
    <property type="molecule type" value="Genomic_DNA"/>
</dbReference>
<evidence type="ECO:0000256" key="3">
    <source>
        <dbReference type="ARBA" id="ARBA00023172"/>
    </source>
</evidence>
<dbReference type="Pfam" id="PF13102">
    <property type="entry name" value="Phage_int_SAM_5"/>
    <property type="match status" value="1"/>
</dbReference>
<reference evidence="5 6" key="1">
    <citation type="submission" date="2020-08" db="EMBL/GenBank/DDBJ databases">
        <title>Genomic Encyclopedia of Type Strains, Phase IV (KMG-IV): sequencing the most valuable type-strain genomes for metagenomic binning, comparative biology and taxonomic classification.</title>
        <authorList>
            <person name="Goeker M."/>
        </authorList>
    </citation>
    <scope>NUCLEOTIDE SEQUENCE [LARGE SCALE GENOMIC DNA]</scope>
    <source>
        <strain evidence="5 6">DSM 104969</strain>
    </source>
</reference>
<keyword evidence="3" id="KW-0233">DNA recombination</keyword>